<dbReference type="AlphaFoldDB" id="A0A4V3AUX6"/>
<evidence type="ECO:0000313" key="1">
    <source>
        <dbReference type="EMBL" id="TDK67128.1"/>
    </source>
</evidence>
<organism evidence="1 2">
    <name type="scientific">Sapientia aquatica</name>
    <dbReference type="NCBI Taxonomy" id="1549640"/>
    <lineage>
        <taxon>Bacteria</taxon>
        <taxon>Pseudomonadati</taxon>
        <taxon>Pseudomonadota</taxon>
        <taxon>Betaproteobacteria</taxon>
        <taxon>Burkholderiales</taxon>
        <taxon>Oxalobacteraceae</taxon>
        <taxon>Sapientia</taxon>
    </lineage>
</organism>
<dbReference type="RefSeq" id="WP_133326067.1">
    <property type="nucleotide sequence ID" value="NZ_SMYL01000002.1"/>
</dbReference>
<sequence>MRTLVGDVALCLKGDKTTHNGVILTGSAHSSVHGIPIARLGDKVFCPKCKPHISEIVEGKDNYTDRGVPVALQGHLTSCGAQLISSPAAPAIQKMAEIFLANSEKQQSRNQNADGEFNQFFCLRDQATGEPIKYCLYSLKINDQIFFGMTDAKGNTEKVSADKQAEVEIEIIVLEVSQNTKESE</sequence>
<name>A0A4V3AUX6_9BURK</name>
<proteinExistence type="predicted"/>
<dbReference type="InterPro" id="IPR008727">
    <property type="entry name" value="PAAR_motif"/>
</dbReference>
<dbReference type="Pfam" id="PF05488">
    <property type="entry name" value="PAAR_motif"/>
    <property type="match status" value="1"/>
</dbReference>
<dbReference type="EMBL" id="SMYL01000002">
    <property type="protein sequence ID" value="TDK67128.1"/>
    <property type="molecule type" value="Genomic_DNA"/>
</dbReference>
<dbReference type="Proteomes" id="UP000294829">
    <property type="component" value="Unassembled WGS sequence"/>
</dbReference>
<gene>
    <name evidence="1" type="ORF">E2I14_05015</name>
</gene>
<keyword evidence="2" id="KW-1185">Reference proteome</keyword>
<dbReference type="CDD" id="cd14744">
    <property type="entry name" value="PAAR_CT_2"/>
    <property type="match status" value="1"/>
</dbReference>
<protein>
    <submittedName>
        <fullName evidence="1">PAAR domain-containing protein</fullName>
    </submittedName>
</protein>
<evidence type="ECO:0000313" key="2">
    <source>
        <dbReference type="Proteomes" id="UP000294829"/>
    </source>
</evidence>
<dbReference type="Gene3D" id="2.60.200.60">
    <property type="match status" value="1"/>
</dbReference>
<dbReference type="OrthoDB" id="8594232at2"/>
<reference evidence="1 2" key="1">
    <citation type="submission" date="2019-03" db="EMBL/GenBank/DDBJ databases">
        <title>Sapientia aquatica gen. nov., sp. nov., isolated from a crater lake.</title>
        <authorList>
            <person name="Felfoldi T."/>
            <person name="Szabo A."/>
            <person name="Toth E."/>
            <person name="Schumann P."/>
            <person name="Keki Z."/>
            <person name="Marialigeti K."/>
            <person name="Mathe I."/>
        </authorList>
    </citation>
    <scope>NUCLEOTIDE SEQUENCE [LARGE SCALE GENOMIC DNA]</scope>
    <source>
        <strain evidence="1 2">SA-152</strain>
    </source>
</reference>
<comment type="caution">
    <text evidence="1">The sequence shown here is derived from an EMBL/GenBank/DDBJ whole genome shotgun (WGS) entry which is preliminary data.</text>
</comment>
<accession>A0A4V3AUX6</accession>